<protein>
    <submittedName>
        <fullName evidence="2">DUF6134 family protein</fullName>
    </submittedName>
</protein>
<evidence type="ECO:0000313" key="3">
    <source>
        <dbReference type="Proteomes" id="UP001595379"/>
    </source>
</evidence>
<evidence type="ECO:0000256" key="1">
    <source>
        <dbReference type="SAM" id="SignalP"/>
    </source>
</evidence>
<proteinExistence type="predicted"/>
<comment type="caution">
    <text evidence="2">The sequence shown here is derived from an EMBL/GenBank/DDBJ whole genome shotgun (WGS) entry which is preliminary data.</text>
</comment>
<sequence length="220" mass="24572">MKRLMISAAMLPFLAAPALSADYAPRAGSVIAFDVMRGDSPMGTHTITFEREGERLVATTDVDLRVSFGPVTFFRYAHEAREVWIGDRLVSFRSETFKDGNDLDVEAERTGDQLAIDGMTYDEEPVSLTLPATLALSSHWRGYDPSADVIFNTETGQEMEVEIEELGTETVTVMGREIEARRIRMAGSLTVDLWYGPDGEWVRCAFEARGETITYVRRDA</sequence>
<accession>A0ABV6ZTB4</accession>
<gene>
    <name evidence="2" type="ORF">ACFOOR_00875</name>
</gene>
<dbReference type="InterPro" id="IPR045767">
    <property type="entry name" value="DUF6134"/>
</dbReference>
<feature type="chain" id="PRO_5046476888" evidence="1">
    <location>
        <begin position="21"/>
        <end position="220"/>
    </location>
</feature>
<keyword evidence="1" id="KW-0732">Signal</keyword>
<dbReference type="RefSeq" id="WP_343163635.1">
    <property type="nucleotide sequence ID" value="NZ_JBHRSV010000001.1"/>
</dbReference>
<dbReference type="Pfam" id="PF19630">
    <property type="entry name" value="DUF6134"/>
    <property type="match status" value="1"/>
</dbReference>
<keyword evidence="3" id="KW-1185">Reference proteome</keyword>
<name>A0ABV6ZTB4_9PROT</name>
<evidence type="ECO:0000313" key="2">
    <source>
        <dbReference type="EMBL" id="MFC2924653.1"/>
    </source>
</evidence>
<reference evidence="3" key="1">
    <citation type="journal article" date="2019" name="Int. J. Syst. Evol. Microbiol.">
        <title>The Global Catalogue of Microorganisms (GCM) 10K type strain sequencing project: providing services to taxonomists for standard genome sequencing and annotation.</title>
        <authorList>
            <consortium name="The Broad Institute Genomics Platform"/>
            <consortium name="The Broad Institute Genome Sequencing Center for Infectious Disease"/>
            <person name="Wu L."/>
            <person name="Ma J."/>
        </authorList>
    </citation>
    <scope>NUCLEOTIDE SEQUENCE [LARGE SCALE GENOMIC DNA]</scope>
    <source>
        <strain evidence="3">KCTC 52487</strain>
    </source>
</reference>
<dbReference type="EMBL" id="JBHRSV010000001">
    <property type="protein sequence ID" value="MFC2924653.1"/>
    <property type="molecule type" value="Genomic_DNA"/>
</dbReference>
<feature type="signal peptide" evidence="1">
    <location>
        <begin position="1"/>
        <end position="20"/>
    </location>
</feature>
<organism evidence="2 3">
    <name type="scientific">Hyphobacterium vulgare</name>
    <dbReference type="NCBI Taxonomy" id="1736751"/>
    <lineage>
        <taxon>Bacteria</taxon>
        <taxon>Pseudomonadati</taxon>
        <taxon>Pseudomonadota</taxon>
        <taxon>Alphaproteobacteria</taxon>
        <taxon>Maricaulales</taxon>
        <taxon>Maricaulaceae</taxon>
        <taxon>Hyphobacterium</taxon>
    </lineage>
</organism>
<dbReference type="Proteomes" id="UP001595379">
    <property type="component" value="Unassembled WGS sequence"/>
</dbReference>